<feature type="active site" evidence="9">
    <location>
        <position position="278"/>
    </location>
</feature>
<dbReference type="HAMAP" id="MF_01815">
    <property type="entry name" value="FabH"/>
    <property type="match status" value="1"/>
</dbReference>
<evidence type="ECO:0000313" key="13">
    <source>
        <dbReference type="Proteomes" id="UP000657421"/>
    </source>
</evidence>
<evidence type="ECO:0000259" key="11">
    <source>
        <dbReference type="Pfam" id="PF08545"/>
    </source>
</evidence>
<keyword evidence="7 9" id="KW-0511">Multifunctional enzyme</keyword>
<evidence type="ECO:0000259" key="10">
    <source>
        <dbReference type="Pfam" id="PF08541"/>
    </source>
</evidence>
<evidence type="ECO:0000256" key="2">
    <source>
        <dbReference type="ARBA" id="ARBA00022516"/>
    </source>
</evidence>
<dbReference type="EC" id="2.3.1.180" evidence="9"/>
<evidence type="ECO:0000256" key="5">
    <source>
        <dbReference type="ARBA" id="ARBA00023098"/>
    </source>
</evidence>
<keyword evidence="2 9" id="KW-0444">Lipid biosynthesis</keyword>
<dbReference type="RefSeq" id="WP_249307912.1">
    <property type="nucleotide sequence ID" value="NZ_JACRSZ010000006.1"/>
</dbReference>
<dbReference type="NCBIfam" id="TIGR00747">
    <property type="entry name" value="fabH"/>
    <property type="match status" value="1"/>
</dbReference>
<evidence type="ECO:0000256" key="4">
    <source>
        <dbReference type="ARBA" id="ARBA00022832"/>
    </source>
</evidence>
<comment type="pathway">
    <text evidence="9">Lipid metabolism; fatty acid biosynthesis.</text>
</comment>
<keyword evidence="3 9" id="KW-0808">Transferase</keyword>
<dbReference type="SUPFAM" id="SSF53901">
    <property type="entry name" value="Thiolase-like"/>
    <property type="match status" value="1"/>
</dbReference>
<dbReference type="CDD" id="cd00830">
    <property type="entry name" value="KAS_III"/>
    <property type="match status" value="1"/>
</dbReference>
<feature type="domain" description="Beta-ketoacyl-[acyl-carrier-protein] synthase III C-terminal" evidence="10">
    <location>
        <begin position="232"/>
        <end position="321"/>
    </location>
</feature>
<evidence type="ECO:0000256" key="8">
    <source>
        <dbReference type="ARBA" id="ARBA00023315"/>
    </source>
</evidence>
<evidence type="ECO:0000256" key="6">
    <source>
        <dbReference type="ARBA" id="ARBA00023160"/>
    </source>
</evidence>
<comment type="subcellular location">
    <subcellularLocation>
        <location evidence="9">Cytoplasm</location>
    </subcellularLocation>
</comment>
<sequence length="321" mass="35049">MRAVICGTGSAVPDKVLDNEELSQMVDTNDEWIRERTGIARRHIAKKDTCVSLAVKAAKSALEQAAIPAEDIDLLIVSTISSNVVLPCTACEVQKEIGAVHAASYDLNAACTGFVLAYQSAQSFLQAGFYRTVLIIGSECLSNLVNWQDRGTCILFGDGAGAAVLRAESGNGYLPAAHSDGKKGVALKCKSFFDGDMENQRFRQEEYKMQMDGQEVFKFAVRQVPAVIMEVLEKNTLALDDIDWMILHQANSRIVEAVSRHLKVPLAKFPMNMQEYGNTSSASIPILLDEMNRDGRLKKGQKIILAGFGAGLTWGASILEW</sequence>
<feature type="active site" evidence="9">
    <location>
        <position position="111"/>
    </location>
</feature>
<protein>
    <recommendedName>
        <fullName evidence="9">Beta-ketoacyl-[acyl-carrier-protein] synthase III</fullName>
        <shortName evidence="9">Beta-ketoacyl-ACP synthase III</shortName>
        <shortName evidence="9">KAS III</shortName>
        <ecNumber evidence="9">2.3.1.180</ecNumber>
    </recommendedName>
    <alternativeName>
        <fullName evidence="9">3-oxoacyl-[acyl-carrier-protein] synthase 3</fullName>
    </alternativeName>
    <alternativeName>
        <fullName evidence="9">3-oxoacyl-[acyl-carrier-protein] synthase III</fullName>
    </alternativeName>
</protein>
<feature type="active site" evidence="9">
    <location>
        <position position="248"/>
    </location>
</feature>
<dbReference type="EMBL" id="JACRSZ010000006">
    <property type="protein sequence ID" value="MBC8572884.1"/>
    <property type="molecule type" value="Genomic_DNA"/>
</dbReference>
<reference evidence="12 13" key="1">
    <citation type="submission" date="2020-08" db="EMBL/GenBank/DDBJ databases">
        <title>Genome public.</title>
        <authorList>
            <person name="Liu C."/>
            <person name="Sun Q."/>
        </authorList>
    </citation>
    <scope>NUCLEOTIDE SEQUENCE [LARGE SCALE GENOMIC DNA]</scope>
    <source>
        <strain evidence="12 13">NSJ-46</strain>
    </source>
</reference>
<comment type="caution">
    <text evidence="12">The sequence shown here is derived from an EMBL/GenBank/DDBJ whole genome shotgun (WGS) entry which is preliminary data.</text>
</comment>
<dbReference type="NCBIfam" id="NF006829">
    <property type="entry name" value="PRK09352.1"/>
    <property type="match status" value="1"/>
</dbReference>
<comment type="similarity">
    <text evidence="1 9">Belongs to the thiolase-like superfamily. FabH family.</text>
</comment>
<comment type="domain">
    <text evidence="9">The last Arg residue of the ACP-binding site is essential for the weak association between ACP/AcpP and FabH.</text>
</comment>
<evidence type="ECO:0000256" key="7">
    <source>
        <dbReference type="ARBA" id="ARBA00023268"/>
    </source>
</evidence>
<comment type="subunit">
    <text evidence="9">Homodimer.</text>
</comment>
<dbReference type="PANTHER" id="PTHR43091">
    <property type="entry name" value="3-OXOACYL-[ACYL-CARRIER-PROTEIN] SYNTHASE"/>
    <property type="match status" value="1"/>
</dbReference>
<keyword evidence="6 9" id="KW-0275">Fatty acid biosynthesis</keyword>
<keyword evidence="13" id="KW-1185">Reference proteome</keyword>
<feature type="region of interest" description="ACP-binding" evidence="9">
    <location>
        <begin position="249"/>
        <end position="253"/>
    </location>
</feature>
<organism evidence="12 13">
    <name type="scientific">Jingyaoa shaoxingensis</name>
    <dbReference type="NCBI Taxonomy" id="2763671"/>
    <lineage>
        <taxon>Bacteria</taxon>
        <taxon>Bacillati</taxon>
        <taxon>Bacillota</taxon>
        <taxon>Clostridia</taxon>
        <taxon>Lachnospirales</taxon>
        <taxon>Lachnospiraceae</taxon>
        <taxon>Jingyaoa</taxon>
    </lineage>
</organism>
<feature type="domain" description="Beta-ketoacyl-[acyl-carrier-protein] synthase III N-terminal" evidence="11">
    <location>
        <begin position="105"/>
        <end position="174"/>
    </location>
</feature>
<dbReference type="Pfam" id="PF08541">
    <property type="entry name" value="ACP_syn_III_C"/>
    <property type="match status" value="1"/>
</dbReference>
<proteinExistence type="inferred from homology"/>
<evidence type="ECO:0000256" key="1">
    <source>
        <dbReference type="ARBA" id="ARBA00008642"/>
    </source>
</evidence>
<dbReference type="InterPro" id="IPR013747">
    <property type="entry name" value="ACP_syn_III_C"/>
</dbReference>
<accession>A0ABR7N905</accession>
<dbReference type="Pfam" id="PF08545">
    <property type="entry name" value="ACP_syn_III"/>
    <property type="match status" value="1"/>
</dbReference>
<gene>
    <name evidence="9" type="primary">fabH</name>
    <name evidence="12" type="ORF">H8716_07290</name>
</gene>
<keyword evidence="8 9" id="KW-0012">Acyltransferase</keyword>
<evidence type="ECO:0000256" key="9">
    <source>
        <dbReference type="HAMAP-Rule" id="MF_01815"/>
    </source>
</evidence>
<dbReference type="InterPro" id="IPR013751">
    <property type="entry name" value="ACP_syn_III_N"/>
</dbReference>
<dbReference type="Gene3D" id="3.40.47.10">
    <property type="match status" value="1"/>
</dbReference>
<keyword evidence="5 9" id="KW-0443">Lipid metabolism</keyword>
<dbReference type="Proteomes" id="UP000657421">
    <property type="component" value="Unassembled WGS sequence"/>
</dbReference>
<keyword evidence="9" id="KW-0963">Cytoplasm</keyword>
<comment type="catalytic activity">
    <reaction evidence="9">
        <text>malonyl-[ACP] + acetyl-CoA + H(+) = 3-oxobutanoyl-[ACP] + CO2 + CoA</text>
        <dbReference type="Rhea" id="RHEA:12080"/>
        <dbReference type="Rhea" id="RHEA-COMP:9623"/>
        <dbReference type="Rhea" id="RHEA-COMP:9625"/>
        <dbReference type="ChEBI" id="CHEBI:15378"/>
        <dbReference type="ChEBI" id="CHEBI:16526"/>
        <dbReference type="ChEBI" id="CHEBI:57287"/>
        <dbReference type="ChEBI" id="CHEBI:57288"/>
        <dbReference type="ChEBI" id="CHEBI:78449"/>
        <dbReference type="ChEBI" id="CHEBI:78450"/>
        <dbReference type="EC" id="2.3.1.180"/>
    </reaction>
</comment>
<dbReference type="InterPro" id="IPR004655">
    <property type="entry name" value="FabH"/>
</dbReference>
<keyword evidence="4 9" id="KW-0276">Fatty acid metabolism</keyword>
<dbReference type="InterPro" id="IPR016039">
    <property type="entry name" value="Thiolase-like"/>
</dbReference>
<name>A0ABR7N905_9FIRM</name>
<dbReference type="PANTHER" id="PTHR43091:SF1">
    <property type="entry name" value="BETA-KETOACYL-[ACYL-CARRIER-PROTEIN] SYNTHASE III, CHLOROPLASTIC"/>
    <property type="match status" value="1"/>
</dbReference>
<evidence type="ECO:0000313" key="12">
    <source>
        <dbReference type="EMBL" id="MBC8572884.1"/>
    </source>
</evidence>
<evidence type="ECO:0000256" key="3">
    <source>
        <dbReference type="ARBA" id="ARBA00022679"/>
    </source>
</evidence>
<comment type="function">
    <text evidence="9">Catalyzes the condensation reaction of fatty acid synthesis by the addition to an acyl acceptor of two carbons from malonyl-ACP. Catalyzes the first condensation reaction which initiates fatty acid synthesis and may therefore play a role in governing the total rate of fatty acid production. Possesses both acetoacetyl-ACP synthase and acetyl transacylase activities. Its substrate specificity determines the biosynthesis of branched-chain and/or straight-chain of fatty acids.</text>
</comment>